<feature type="domain" description="P-type ATPase A" evidence="2">
    <location>
        <begin position="114"/>
        <end position="173"/>
    </location>
</feature>
<gene>
    <name evidence="4" type="ORF">SPHA_50606</name>
</gene>
<keyword evidence="1" id="KW-0472">Membrane</keyword>
<proteinExistence type="predicted"/>
<organism evidence="4 5">
    <name type="scientific">Acanthosepion pharaonis</name>
    <name type="common">Pharaoh cuttlefish</name>
    <name type="synonym">Sepia pharaonis</name>
    <dbReference type="NCBI Taxonomy" id="158019"/>
    <lineage>
        <taxon>Eukaryota</taxon>
        <taxon>Metazoa</taxon>
        <taxon>Spiralia</taxon>
        <taxon>Lophotrochozoa</taxon>
        <taxon>Mollusca</taxon>
        <taxon>Cephalopoda</taxon>
        <taxon>Coleoidea</taxon>
        <taxon>Decapodiformes</taxon>
        <taxon>Sepiida</taxon>
        <taxon>Sepiina</taxon>
        <taxon>Sepiidae</taxon>
        <taxon>Acanthosepion</taxon>
    </lineage>
</organism>
<feature type="transmembrane region" description="Helical" evidence="1">
    <location>
        <begin position="514"/>
        <end position="537"/>
    </location>
</feature>
<evidence type="ECO:0000259" key="3">
    <source>
        <dbReference type="Pfam" id="PF16209"/>
    </source>
</evidence>
<feature type="transmembrane region" description="Helical" evidence="1">
    <location>
        <begin position="615"/>
        <end position="640"/>
    </location>
</feature>
<dbReference type="OrthoDB" id="377733at2759"/>
<dbReference type="Pfam" id="PF00122">
    <property type="entry name" value="E1-E2_ATPase"/>
    <property type="match status" value="1"/>
</dbReference>
<dbReference type="GO" id="GO:0045332">
    <property type="term" value="P:phospholipid translocation"/>
    <property type="evidence" value="ECO:0007669"/>
    <property type="project" value="TreeGrafter"/>
</dbReference>
<dbReference type="GO" id="GO:0005802">
    <property type="term" value="C:trans-Golgi network"/>
    <property type="evidence" value="ECO:0007669"/>
    <property type="project" value="TreeGrafter"/>
</dbReference>
<keyword evidence="1" id="KW-1133">Transmembrane helix</keyword>
<dbReference type="GO" id="GO:0005886">
    <property type="term" value="C:plasma membrane"/>
    <property type="evidence" value="ECO:0007669"/>
    <property type="project" value="TreeGrafter"/>
</dbReference>
<dbReference type="GO" id="GO:0140326">
    <property type="term" value="F:ATPase-coupled intramembrane lipid transporter activity"/>
    <property type="evidence" value="ECO:0007669"/>
    <property type="project" value="TreeGrafter"/>
</dbReference>
<feature type="transmembrane region" description="Helical" evidence="1">
    <location>
        <begin position="57"/>
        <end position="74"/>
    </location>
</feature>
<dbReference type="PANTHER" id="PTHR24092">
    <property type="entry name" value="PROBABLE PHOSPHOLIPID-TRANSPORTING ATPASE"/>
    <property type="match status" value="1"/>
</dbReference>
<evidence type="ECO:0000313" key="5">
    <source>
        <dbReference type="Proteomes" id="UP000597762"/>
    </source>
</evidence>
<dbReference type="InterPro" id="IPR008250">
    <property type="entry name" value="ATPase_P-typ_transduc_dom_A_sf"/>
</dbReference>
<dbReference type="FunFam" id="2.70.150.10:FF:000025">
    <property type="entry name" value="Phospholipid-transporting ATPase"/>
    <property type="match status" value="1"/>
</dbReference>
<dbReference type="Gene3D" id="2.70.150.10">
    <property type="entry name" value="Calcium-transporting ATPase, cytoplasmic transduction domain A"/>
    <property type="match status" value="1"/>
</dbReference>
<dbReference type="EMBL" id="CAHIKZ030002998">
    <property type="protein sequence ID" value="CAE1294793.1"/>
    <property type="molecule type" value="Genomic_DNA"/>
</dbReference>
<dbReference type="GO" id="GO:0007030">
    <property type="term" value="P:Golgi organization"/>
    <property type="evidence" value="ECO:0007669"/>
    <property type="project" value="TreeGrafter"/>
</dbReference>
<sequence>MRPCWKKERPPEIERRIKVNNAEYNLQFDYATNYISTSKYNVLTFLPKNLFEQLQRLANAYFIVLLILQFIPYISSLTPLTTFIPLVAVFAITAIKDLVDDVQRHRSDNQVNNRISCVLRNGKMVEEKWHKVVVGDIIRMENNQFVAADLYLLSTSEPNSLCYIETAELDGETNLKVRQAVTETAEMGDDLEQLSKFNAELVCEPPNNRLNKFEGTMKWKDQNFSLDNNKLLLRGCVLRNTKWCYGLVIFAGRDTKLMMNSGRAVFKRTHIDRLMNMLILGIVVFLLCMCLICTVACGVWENVTGYRFQGFFPWEYFIPGSFVGNRQGSKAAGATIKALLVFLSYIIILNTVVPISLYVSFTLSFSLPLSFSHFSLLFSHFCSLSFSLTLFRSLSFSLTLFLSLSLSLSLLSLPFSSLSLFSLSLFLFSLSFSLLFFLSFLSLSSVLSFSFLSLSSSLLFLSFCSLSLFSSLFLFLSLSSVLSFAFLSLSSVLSFAFLSLSSVLSFAFLSLSSVLSFAFLSLFCSLFLSLLFSLSFLSLSVLLSLSLFLFSLSFSLLFSLFSLSLLSSLSLSLFCSLFFLSLFFCSLLSSLSFSLSLFCSLSSISPFFSLSSSPFSLSSSLFSLFSFLFSIFSLLSFLSLSL</sequence>
<evidence type="ECO:0000313" key="4">
    <source>
        <dbReference type="EMBL" id="CAE1294793.1"/>
    </source>
</evidence>
<accession>A0A812D6Y6</accession>
<dbReference type="Pfam" id="PF16209">
    <property type="entry name" value="PhoLip_ATPase_N"/>
    <property type="match status" value="1"/>
</dbReference>
<feature type="transmembrane region" description="Helical" evidence="1">
    <location>
        <begin position="398"/>
        <end position="415"/>
    </location>
</feature>
<feature type="transmembrane region" description="Helical" evidence="1">
    <location>
        <begin position="573"/>
        <end position="595"/>
    </location>
</feature>
<feature type="transmembrane region" description="Helical" evidence="1">
    <location>
        <begin position="336"/>
        <end position="359"/>
    </location>
</feature>
<keyword evidence="5" id="KW-1185">Reference proteome</keyword>
<dbReference type="InterPro" id="IPR023298">
    <property type="entry name" value="ATPase_P-typ_TM_dom_sf"/>
</dbReference>
<evidence type="ECO:0000259" key="2">
    <source>
        <dbReference type="Pfam" id="PF00122"/>
    </source>
</evidence>
<dbReference type="InterPro" id="IPR059000">
    <property type="entry name" value="ATPase_P-type_domA"/>
</dbReference>
<feature type="transmembrane region" description="Helical" evidence="1">
    <location>
        <begin position="421"/>
        <end position="446"/>
    </location>
</feature>
<feature type="transmembrane region" description="Helical" evidence="1">
    <location>
        <begin position="484"/>
        <end position="507"/>
    </location>
</feature>
<feature type="transmembrane region" description="Helical" evidence="1">
    <location>
        <begin position="371"/>
        <end position="391"/>
    </location>
</feature>
<protein>
    <submittedName>
        <fullName evidence="4">E7.6.2.1</fullName>
    </submittedName>
</protein>
<dbReference type="InterPro" id="IPR032631">
    <property type="entry name" value="P-type_ATPase_N"/>
</dbReference>
<dbReference type="PANTHER" id="PTHR24092:SF190">
    <property type="entry name" value="PHOSPHOLIPID-TRANSPORTING ATPASE"/>
    <property type="match status" value="1"/>
</dbReference>
<reference evidence="4" key="1">
    <citation type="submission" date="2021-01" db="EMBL/GenBank/DDBJ databases">
        <authorList>
            <person name="Li R."/>
            <person name="Bekaert M."/>
        </authorList>
    </citation>
    <scope>NUCLEOTIDE SEQUENCE</scope>
    <source>
        <strain evidence="4">Farmed</strain>
    </source>
</reference>
<dbReference type="AlphaFoldDB" id="A0A812D6Y6"/>
<name>A0A812D6Y6_ACAPH</name>
<feature type="domain" description="P-type ATPase N-terminal" evidence="3">
    <location>
        <begin position="17"/>
        <end position="82"/>
    </location>
</feature>
<evidence type="ECO:0000256" key="1">
    <source>
        <dbReference type="SAM" id="Phobius"/>
    </source>
</evidence>
<dbReference type="SUPFAM" id="SSF81653">
    <property type="entry name" value="Calcium ATPase, transduction domain A"/>
    <property type="match status" value="1"/>
</dbReference>
<keyword evidence="1" id="KW-0812">Transmembrane</keyword>
<feature type="transmembrane region" description="Helical" evidence="1">
    <location>
        <begin position="543"/>
        <end position="566"/>
    </location>
</feature>
<comment type="caution">
    <text evidence="4">The sequence shown here is derived from an EMBL/GenBank/DDBJ whole genome shotgun (WGS) entry which is preliminary data.</text>
</comment>
<feature type="transmembrane region" description="Helical" evidence="1">
    <location>
        <begin position="277"/>
        <end position="300"/>
    </location>
</feature>
<feature type="transmembrane region" description="Helical" evidence="1">
    <location>
        <begin position="458"/>
        <end position="478"/>
    </location>
</feature>
<dbReference type="SUPFAM" id="SSF81665">
    <property type="entry name" value="Calcium ATPase, transmembrane domain M"/>
    <property type="match status" value="1"/>
</dbReference>
<dbReference type="Proteomes" id="UP000597762">
    <property type="component" value="Unassembled WGS sequence"/>
</dbReference>